<reference evidence="1 2" key="1">
    <citation type="journal article" date="2019" name="Int. J. Syst. Evol. Microbiol.">
        <title>The Global Catalogue of Microorganisms (GCM) 10K type strain sequencing project: providing services to taxonomists for standard genome sequencing and annotation.</title>
        <authorList>
            <consortium name="The Broad Institute Genomics Platform"/>
            <consortium name="The Broad Institute Genome Sequencing Center for Infectious Disease"/>
            <person name="Wu L."/>
            <person name="Ma J."/>
        </authorList>
    </citation>
    <scope>NUCLEOTIDE SEQUENCE [LARGE SCALE GENOMIC DNA]</scope>
    <source>
        <strain evidence="1 2">JCM 16082</strain>
    </source>
</reference>
<name>A0ABN1MJK9_9FLAO</name>
<keyword evidence="2" id="KW-1185">Reference proteome</keyword>
<gene>
    <name evidence="1" type="ORF">GCM10009117_25720</name>
</gene>
<accession>A0ABN1MJK9</accession>
<evidence type="ECO:0000313" key="2">
    <source>
        <dbReference type="Proteomes" id="UP001500507"/>
    </source>
</evidence>
<protein>
    <submittedName>
        <fullName evidence="1">Uncharacterized protein</fullName>
    </submittedName>
</protein>
<sequence length="136" mass="16168">MIKIEYLRNQLIEQLTKLVNQYWSEVNIDSSDGATSLNVEFDDGEEDYIKFHASFSPLDIPWRLSSKIKLNEQYLGDLEEISYDTITEESKYELYPFLLNDEEKIRKFVILIRDDLKNTFDEQGLNQSRKSRFLLD</sequence>
<dbReference type="Proteomes" id="UP001500507">
    <property type="component" value="Unassembled WGS sequence"/>
</dbReference>
<dbReference type="EMBL" id="BAAAFG010000016">
    <property type="protein sequence ID" value="GAA0873425.1"/>
    <property type="molecule type" value="Genomic_DNA"/>
</dbReference>
<organism evidence="1 2">
    <name type="scientific">Gangjinia marincola</name>
    <dbReference type="NCBI Taxonomy" id="578463"/>
    <lineage>
        <taxon>Bacteria</taxon>
        <taxon>Pseudomonadati</taxon>
        <taxon>Bacteroidota</taxon>
        <taxon>Flavobacteriia</taxon>
        <taxon>Flavobacteriales</taxon>
        <taxon>Flavobacteriaceae</taxon>
        <taxon>Gangjinia</taxon>
    </lineage>
</organism>
<dbReference type="RefSeq" id="WP_343768436.1">
    <property type="nucleotide sequence ID" value="NZ_BAAAFG010000016.1"/>
</dbReference>
<comment type="caution">
    <text evidence="1">The sequence shown here is derived from an EMBL/GenBank/DDBJ whole genome shotgun (WGS) entry which is preliminary data.</text>
</comment>
<evidence type="ECO:0000313" key="1">
    <source>
        <dbReference type="EMBL" id="GAA0873425.1"/>
    </source>
</evidence>
<proteinExistence type="predicted"/>